<sequence length="229" mass="25108">MLRSIFTIIFLVAVTALFGQRETEVGLHLGVATYQGDLAVGPFNSREFNPAIGVVYRKLFTPRLALRAGAIWCRLSGNDLDYGRLSRGVEFNSGLLEFTVNGEWHPMGRPRFTNQGFFTRAFSPYISIGAGLAFGGADVDVVTPEGEYLREDEEVSSFFVLPVSIGLRLDVSESWTVTVSAGARATFSDLLDGIGPVNSRGHSDGNDWYITSGLTFLYTFDAENGSFDY</sequence>
<accession>A0A2D0NFX4</accession>
<evidence type="ECO:0000313" key="2">
    <source>
        <dbReference type="EMBL" id="PHN07377.1"/>
    </source>
</evidence>
<dbReference type="InterPro" id="IPR011250">
    <property type="entry name" value="OMP/PagP_B-barrel"/>
</dbReference>
<dbReference type="InterPro" id="IPR045743">
    <property type="entry name" value="DUF6089"/>
</dbReference>
<evidence type="ECO:0000259" key="1">
    <source>
        <dbReference type="Pfam" id="PF19573"/>
    </source>
</evidence>
<evidence type="ECO:0000313" key="3">
    <source>
        <dbReference type="Proteomes" id="UP000223913"/>
    </source>
</evidence>
<dbReference type="AlphaFoldDB" id="A0A2D0NFX4"/>
<protein>
    <recommendedName>
        <fullName evidence="1">DUF6089 domain-containing protein</fullName>
    </recommendedName>
</protein>
<dbReference type="SUPFAM" id="SSF56925">
    <property type="entry name" value="OMPA-like"/>
    <property type="match status" value="1"/>
</dbReference>
<feature type="domain" description="DUF6089" evidence="1">
    <location>
        <begin position="5"/>
        <end position="222"/>
    </location>
</feature>
<dbReference type="EMBL" id="PDUD01000010">
    <property type="protein sequence ID" value="PHN07377.1"/>
    <property type="molecule type" value="Genomic_DNA"/>
</dbReference>
<reference evidence="2 3" key="1">
    <citation type="submission" date="2017-10" db="EMBL/GenBank/DDBJ databases">
        <title>The draft genome sequence of Lewinella nigricans NBRC 102662.</title>
        <authorList>
            <person name="Wang K."/>
        </authorList>
    </citation>
    <scope>NUCLEOTIDE SEQUENCE [LARGE SCALE GENOMIC DNA]</scope>
    <source>
        <strain evidence="2 3">NBRC 102662</strain>
    </source>
</reference>
<keyword evidence="3" id="KW-1185">Reference proteome</keyword>
<gene>
    <name evidence="2" type="ORF">CRP01_07030</name>
</gene>
<proteinExistence type="predicted"/>
<dbReference type="Pfam" id="PF19573">
    <property type="entry name" value="DUF6089"/>
    <property type="match status" value="1"/>
</dbReference>
<dbReference type="Proteomes" id="UP000223913">
    <property type="component" value="Unassembled WGS sequence"/>
</dbReference>
<comment type="caution">
    <text evidence="2">The sequence shown here is derived from an EMBL/GenBank/DDBJ whole genome shotgun (WGS) entry which is preliminary data.</text>
</comment>
<dbReference type="RefSeq" id="WP_099149307.1">
    <property type="nucleotide sequence ID" value="NZ_PDUD01000010.1"/>
</dbReference>
<name>A0A2D0NFX4_FLAN2</name>
<organism evidence="2 3">
    <name type="scientific">Flavilitoribacter nigricans (strain ATCC 23147 / DSM 23189 / NBRC 102662 / NCIMB 1420 / SS-2)</name>
    <name type="common">Lewinella nigricans</name>
    <dbReference type="NCBI Taxonomy" id="1122177"/>
    <lineage>
        <taxon>Bacteria</taxon>
        <taxon>Pseudomonadati</taxon>
        <taxon>Bacteroidota</taxon>
        <taxon>Saprospiria</taxon>
        <taxon>Saprospirales</taxon>
        <taxon>Lewinellaceae</taxon>
        <taxon>Flavilitoribacter</taxon>
    </lineage>
</organism>
<dbReference type="OrthoDB" id="654178at2"/>